<dbReference type="Proteomes" id="UP000677228">
    <property type="component" value="Unassembled WGS sequence"/>
</dbReference>
<proteinExistence type="predicted"/>
<organism evidence="2 3">
    <name type="scientific">Didymodactylos carnosus</name>
    <dbReference type="NCBI Taxonomy" id="1234261"/>
    <lineage>
        <taxon>Eukaryota</taxon>
        <taxon>Metazoa</taxon>
        <taxon>Spiralia</taxon>
        <taxon>Gnathifera</taxon>
        <taxon>Rotifera</taxon>
        <taxon>Eurotatoria</taxon>
        <taxon>Bdelloidea</taxon>
        <taxon>Philodinida</taxon>
        <taxon>Philodinidae</taxon>
        <taxon>Didymodactylos</taxon>
    </lineage>
</organism>
<sequence>KYITYILSHSNDKRAIVNDLLNSILVGLYLMTETEKQFNFATIQPIFTAVLPLIADFVLQSTANEEMTENNLHCSYWLLGKMSHQGAQLISKMRMHIKDKQRLLQKSTEQQANGACDALFAVYIKYYRRINLAKYELSRTNDQKPHSKLLSIFEYANRVQTLFARTRGEGGDCNELYEQIKIKARFLLTSVKESNLIPIINEGTTTNIEQENRLKLKRQSSRKEN</sequence>
<feature type="non-terminal residue" evidence="2">
    <location>
        <position position="1"/>
    </location>
</feature>
<evidence type="ECO:0000313" key="3">
    <source>
        <dbReference type="Proteomes" id="UP000682733"/>
    </source>
</evidence>
<name>A0A8S2J6A8_9BILA</name>
<gene>
    <name evidence="1" type="ORF">OVA965_LOCUS15833</name>
    <name evidence="2" type="ORF">TMI583_LOCUS15844</name>
</gene>
<comment type="caution">
    <text evidence="2">The sequence shown here is derived from an EMBL/GenBank/DDBJ whole genome shotgun (WGS) entry which is preliminary data.</text>
</comment>
<dbReference type="Proteomes" id="UP000682733">
    <property type="component" value="Unassembled WGS sequence"/>
</dbReference>
<evidence type="ECO:0000313" key="1">
    <source>
        <dbReference type="EMBL" id="CAF1027836.1"/>
    </source>
</evidence>
<dbReference type="AlphaFoldDB" id="A0A8S2J6A8"/>
<dbReference type="EMBL" id="CAJOBA010007225">
    <property type="protein sequence ID" value="CAF3796248.1"/>
    <property type="molecule type" value="Genomic_DNA"/>
</dbReference>
<accession>A0A8S2J6A8</accession>
<reference evidence="2" key="1">
    <citation type="submission" date="2021-02" db="EMBL/GenBank/DDBJ databases">
        <authorList>
            <person name="Nowell W R."/>
        </authorList>
    </citation>
    <scope>NUCLEOTIDE SEQUENCE</scope>
</reference>
<dbReference type="EMBL" id="CAJNOK010007213">
    <property type="protein sequence ID" value="CAF1027836.1"/>
    <property type="molecule type" value="Genomic_DNA"/>
</dbReference>
<evidence type="ECO:0000313" key="2">
    <source>
        <dbReference type="EMBL" id="CAF3796248.1"/>
    </source>
</evidence>
<protein>
    <submittedName>
        <fullName evidence="2">Uncharacterized protein</fullName>
    </submittedName>
</protein>